<evidence type="ECO:0000256" key="6">
    <source>
        <dbReference type="ARBA" id="ARBA00023118"/>
    </source>
</evidence>
<keyword evidence="7 8" id="KW-0472">Membrane</keyword>
<keyword evidence="6" id="KW-0051">Antiviral defense</keyword>
<keyword evidence="11" id="KW-1185">Reference proteome</keyword>
<keyword evidence="4" id="KW-0547">Nucleotide-binding</keyword>
<dbReference type="RefSeq" id="WP_284917667.1">
    <property type="nucleotide sequence ID" value="NZ_CP126980.1"/>
</dbReference>
<keyword evidence="5 8" id="KW-1133">Transmembrane helix</keyword>
<evidence type="ECO:0000256" key="1">
    <source>
        <dbReference type="ARBA" id="ARBA00004236"/>
    </source>
</evidence>
<feature type="domain" description="Pycsar effector protein" evidence="9">
    <location>
        <begin position="11"/>
        <end position="164"/>
    </location>
</feature>
<keyword evidence="3 8" id="KW-0812">Transmembrane</keyword>
<comment type="subcellular location">
    <subcellularLocation>
        <location evidence="1">Cell membrane</location>
    </subcellularLocation>
</comment>
<organism evidence="10 11">
    <name type="scientific">Actinoplanes oblitus</name>
    <dbReference type="NCBI Taxonomy" id="3040509"/>
    <lineage>
        <taxon>Bacteria</taxon>
        <taxon>Bacillati</taxon>
        <taxon>Actinomycetota</taxon>
        <taxon>Actinomycetes</taxon>
        <taxon>Micromonosporales</taxon>
        <taxon>Micromonosporaceae</taxon>
        <taxon>Actinoplanes</taxon>
    </lineage>
</organism>
<evidence type="ECO:0000256" key="5">
    <source>
        <dbReference type="ARBA" id="ARBA00022989"/>
    </source>
</evidence>
<evidence type="ECO:0000256" key="7">
    <source>
        <dbReference type="ARBA" id="ARBA00023136"/>
    </source>
</evidence>
<reference evidence="10 11" key="1">
    <citation type="submission" date="2023-06" db="EMBL/GenBank/DDBJ databases">
        <authorList>
            <person name="Yushchuk O."/>
            <person name="Binda E."/>
            <person name="Ruckert-Reed C."/>
            <person name="Fedorenko V."/>
            <person name="Kalinowski J."/>
            <person name="Marinelli F."/>
        </authorList>
    </citation>
    <scope>NUCLEOTIDE SEQUENCE [LARGE SCALE GENOMIC DNA]</scope>
    <source>
        <strain evidence="10 11">NRRL 3884</strain>
    </source>
</reference>
<dbReference type="EMBL" id="CP126980">
    <property type="protein sequence ID" value="WIM96385.1"/>
    <property type="molecule type" value="Genomic_DNA"/>
</dbReference>
<protein>
    <submittedName>
        <fullName evidence="10">DUF5706 domain-containing protein</fullName>
    </submittedName>
</protein>
<feature type="transmembrane region" description="Helical" evidence="8">
    <location>
        <begin position="66"/>
        <end position="87"/>
    </location>
</feature>
<feature type="transmembrane region" description="Helical" evidence="8">
    <location>
        <begin position="143"/>
        <end position="164"/>
    </location>
</feature>
<evidence type="ECO:0000256" key="3">
    <source>
        <dbReference type="ARBA" id="ARBA00022692"/>
    </source>
</evidence>
<proteinExistence type="predicted"/>
<evidence type="ECO:0000259" key="9">
    <source>
        <dbReference type="Pfam" id="PF18967"/>
    </source>
</evidence>
<accession>A0ABY8WF00</accession>
<evidence type="ECO:0000256" key="8">
    <source>
        <dbReference type="SAM" id="Phobius"/>
    </source>
</evidence>
<gene>
    <name evidence="10" type="ORF">ACTOB_008577</name>
</gene>
<dbReference type="Proteomes" id="UP001240150">
    <property type="component" value="Chromosome"/>
</dbReference>
<evidence type="ECO:0000313" key="11">
    <source>
        <dbReference type="Proteomes" id="UP001240150"/>
    </source>
</evidence>
<dbReference type="InterPro" id="IPR043760">
    <property type="entry name" value="PycTM_dom"/>
</dbReference>
<evidence type="ECO:0000256" key="4">
    <source>
        <dbReference type="ARBA" id="ARBA00022741"/>
    </source>
</evidence>
<feature type="transmembrane region" description="Helical" evidence="8">
    <location>
        <begin position="29"/>
        <end position="46"/>
    </location>
</feature>
<dbReference type="Pfam" id="PF18967">
    <property type="entry name" value="PycTM"/>
    <property type="match status" value="1"/>
</dbReference>
<keyword evidence="2" id="KW-1003">Cell membrane</keyword>
<name>A0ABY8WF00_9ACTN</name>
<sequence length="165" mass="17552">MERERINLEVAWRAHAAQESWAGKVDTKASILLALNGLILGAMLSARIQKDSFVQVLSGPRLTMLAVAVVLCAVAALLAAAVVFPVLGGRRGGAGGTIFFGDLRRRDPAELAAQLLGLTVPGQVEQVARQLVAMSRANWLKHLLMQAALTATMIGFLLVMVVVLT</sequence>
<evidence type="ECO:0000313" key="10">
    <source>
        <dbReference type="EMBL" id="WIM96385.1"/>
    </source>
</evidence>
<evidence type="ECO:0000256" key="2">
    <source>
        <dbReference type="ARBA" id="ARBA00022475"/>
    </source>
</evidence>